<dbReference type="CDD" id="cd00693">
    <property type="entry name" value="secretory_peroxidase"/>
    <property type="match status" value="1"/>
</dbReference>
<dbReference type="Gene3D" id="1.10.520.10">
    <property type="match status" value="1"/>
</dbReference>
<comment type="cofactor">
    <cofactor evidence="21">
        <name>Ca(2+)</name>
        <dbReference type="ChEBI" id="CHEBI:29108"/>
    </cofactor>
    <text evidence="21">Binds 2 calcium ions per subunit.</text>
</comment>
<dbReference type="PROSITE" id="PS00107">
    <property type="entry name" value="PROTEIN_KINASE_ATP"/>
    <property type="match status" value="1"/>
</dbReference>
<dbReference type="SMART" id="SM00220">
    <property type="entry name" value="S_TKc"/>
    <property type="match status" value="1"/>
</dbReference>
<dbReference type="EMBL" id="JACGWL010000010">
    <property type="protein sequence ID" value="KAK4393332.1"/>
    <property type="molecule type" value="Genomic_DNA"/>
</dbReference>
<dbReference type="PANTHER" id="PTHR48016:SF5">
    <property type="entry name" value="MITOGEN-ACTIVATED PROTEIN KINASE KINASE KINASE 5"/>
    <property type="match status" value="1"/>
</dbReference>
<dbReference type="GO" id="GO:0005524">
    <property type="term" value="F:ATP binding"/>
    <property type="evidence" value="ECO:0007669"/>
    <property type="project" value="UniProtKB-UniRule"/>
</dbReference>
<dbReference type="GO" id="GO:0005737">
    <property type="term" value="C:cytoplasm"/>
    <property type="evidence" value="ECO:0007669"/>
    <property type="project" value="TreeGrafter"/>
</dbReference>
<comment type="cofactor">
    <cofactor evidence="21">
        <name>heme b</name>
        <dbReference type="ChEBI" id="CHEBI:60344"/>
    </cofactor>
    <text evidence="21">Binds 1 heme b (iron(II)-protoporphyrin IX) group per subunit.</text>
</comment>
<reference evidence="28" key="1">
    <citation type="submission" date="2020-06" db="EMBL/GenBank/DDBJ databases">
        <authorList>
            <person name="Li T."/>
            <person name="Hu X."/>
            <person name="Zhang T."/>
            <person name="Song X."/>
            <person name="Zhang H."/>
            <person name="Dai N."/>
            <person name="Sheng W."/>
            <person name="Hou X."/>
            <person name="Wei L."/>
        </authorList>
    </citation>
    <scope>NUCLEOTIDE SEQUENCE</scope>
    <source>
        <strain evidence="28">K16</strain>
        <tissue evidence="28">Leaf</tissue>
    </source>
</reference>
<evidence type="ECO:0000256" key="4">
    <source>
        <dbReference type="ARBA" id="ARBA00022559"/>
    </source>
</evidence>
<evidence type="ECO:0000256" key="18">
    <source>
        <dbReference type="ARBA" id="ARBA00048329"/>
    </source>
</evidence>
<keyword evidence="7 21" id="KW-0479">Metal-binding</keyword>
<evidence type="ECO:0000256" key="11">
    <source>
        <dbReference type="ARBA" id="ARBA00022840"/>
    </source>
</evidence>
<feature type="compositionally biased region" description="Polar residues" evidence="25">
    <location>
        <begin position="157"/>
        <end position="166"/>
    </location>
</feature>
<gene>
    <name evidence="28" type="ORF">Sango_1804000</name>
</gene>
<feature type="compositionally biased region" description="Polar residues" evidence="25">
    <location>
        <begin position="238"/>
        <end position="248"/>
    </location>
</feature>
<name>A0AAE2BPS4_9LAMI</name>
<reference evidence="28" key="2">
    <citation type="journal article" date="2024" name="Plant">
        <title>Genomic evolution and insights into agronomic trait innovations of Sesamum species.</title>
        <authorList>
            <person name="Miao H."/>
            <person name="Wang L."/>
            <person name="Qu L."/>
            <person name="Liu H."/>
            <person name="Sun Y."/>
            <person name="Le M."/>
            <person name="Wang Q."/>
            <person name="Wei S."/>
            <person name="Zheng Y."/>
            <person name="Lin W."/>
            <person name="Duan Y."/>
            <person name="Cao H."/>
            <person name="Xiong S."/>
            <person name="Wang X."/>
            <person name="Wei L."/>
            <person name="Li C."/>
            <person name="Ma Q."/>
            <person name="Ju M."/>
            <person name="Zhao R."/>
            <person name="Li G."/>
            <person name="Mu C."/>
            <person name="Tian Q."/>
            <person name="Mei H."/>
            <person name="Zhang T."/>
            <person name="Gao T."/>
            <person name="Zhang H."/>
        </authorList>
    </citation>
    <scope>NUCLEOTIDE SEQUENCE</scope>
    <source>
        <strain evidence="28">K16</strain>
    </source>
</reference>
<feature type="binding site" evidence="20">
    <location>
        <position position="871"/>
    </location>
    <ligand>
        <name>substrate</name>
    </ligand>
</feature>
<evidence type="ECO:0000256" key="16">
    <source>
        <dbReference type="ARBA" id="ARBA00023324"/>
    </source>
</evidence>
<feature type="disulfide bond" evidence="23">
    <location>
        <begin position="908"/>
        <end position="940"/>
    </location>
</feature>
<dbReference type="Gene3D" id="1.10.420.10">
    <property type="entry name" value="Peroxidase, domain 2"/>
    <property type="match status" value="1"/>
</dbReference>
<dbReference type="PROSITE" id="PS00435">
    <property type="entry name" value="PEROXIDASE_1"/>
    <property type="match status" value="1"/>
</dbReference>
<dbReference type="InterPro" id="IPR033905">
    <property type="entry name" value="Secretory_peroxidase"/>
</dbReference>
<keyword evidence="5" id="KW-0349">Heme</keyword>
<keyword evidence="29" id="KW-1185">Reference proteome</keyword>
<feature type="active site" description="Proton acceptor" evidence="19">
    <location>
        <position position="774"/>
    </location>
</feature>
<evidence type="ECO:0000256" key="6">
    <source>
        <dbReference type="ARBA" id="ARBA00022679"/>
    </source>
</evidence>
<evidence type="ECO:0000256" key="25">
    <source>
        <dbReference type="SAM" id="MobiDB-lite"/>
    </source>
</evidence>
<feature type="binding site" evidence="21">
    <location>
        <position position="796"/>
    </location>
    <ligand>
        <name>Ca(2+)</name>
        <dbReference type="ChEBI" id="CHEBI:29108"/>
        <label>1</label>
    </ligand>
</feature>
<keyword evidence="16" id="KW-0376">Hydrogen peroxide</keyword>
<dbReference type="PRINTS" id="PR00461">
    <property type="entry name" value="PLPEROXIDASE"/>
</dbReference>
<feature type="binding site" evidence="21">
    <location>
        <position position="954"/>
    </location>
    <ligand>
        <name>Ca(2+)</name>
        <dbReference type="ChEBI" id="CHEBI:29108"/>
        <label>2</label>
    </ligand>
</feature>
<dbReference type="InterPro" id="IPR002016">
    <property type="entry name" value="Haem_peroxidase"/>
</dbReference>
<evidence type="ECO:0000313" key="29">
    <source>
        <dbReference type="Proteomes" id="UP001289374"/>
    </source>
</evidence>
<dbReference type="Gene3D" id="1.10.510.10">
    <property type="entry name" value="Transferase(Phosphotransferase) domain 1"/>
    <property type="match status" value="1"/>
</dbReference>
<keyword evidence="9 28" id="KW-0418">Kinase</keyword>
<evidence type="ECO:0000256" key="9">
    <source>
        <dbReference type="ARBA" id="ARBA00022777"/>
    </source>
</evidence>
<evidence type="ECO:0000259" key="27">
    <source>
        <dbReference type="PROSITE" id="PS50873"/>
    </source>
</evidence>
<dbReference type="InterPro" id="IPR017441">
    <property type="entry name" value="Protein_kinase_ATP_BS"/>
</dbReference>
<dbReference type="InterPro" id="IPR019794">
    <property type="entry name" value="Peroxidases_AS"/>
</dbReference>
<dbReference type="FunFam" id="1.10.520.10:FF:000001">
    <property type="entry name" value="Peroxidase"/>
    <property type="match status" value="1"/>
</dbReference>
<comment type="catalytic activity">
    <reaction evidence="17">
        <text>L-threonyl-[protein] + ATP = O-phospho-L-threonyl-[protein] + ADP + H(+)</text>
        <dbReference type="Rhea" id="RHEA:46608"/>
        <dbReference type="Rhea" id="RHEA-COMP:11060"/>
        <dbReference type="Rhea" id="RHEA-COMP:11605"/>
        <dbReference type="ChEBI" id="CHEBI:15378"/>
        <dbReference type="ChEBI" id="CHEBI:30013"/>
        <dbReference type="ChEBI" id="CHEBI:30616"/>
        <dbReference type="ChEBI" id="CHEBI:61977"/>
        <dbReference type="ChEBI" id="CHEBI:456216"/>
        <dbReference type="EC" id="2.7.11.25"/>
    </reaction>
</comment>
<feature type="binding site" evidence="21">
    <location>
        <position position="957"/>
    </location>
    <ligand>
        <name>Ca(2+)</name>
        <dbReference type="ChEBI" id="CHEBI:29108"/>
        <label>2</label>
    </ligand>
</feature>
<feature type="disulfide bond" evidence="23">
    <location>
        <begin position="829"/>
        <end position="1030"/>
    </location>
</feature>
<dbReference type="GO" id="GO:0004709">
    <property type="term" value="F:MAP kinase kinase kinase activity"/>
    <property type="evidence" value="ECO:0007669"/>
    <property type="project" value="UniProtKB-EC"/>
</dbReference>
<keyword evidence="8 24" id="KW-0547">Nucleotide-binding</keyword>
<organism evidence="28 29">
    <name type="scientific">Sesamum angolense</name>
    <dbReference type="NCBI Taxonomy" id="2727404"/>
    <lineage>
        <taxon>Eukaryota</taxon>
        <taxon>Viridiplantae</taxon>
        <taxon>Streptophyta</taxon>
        <taxon>Embryophyta</taxon>
        <taxon>Tracheophyta</taxon>
        <taxon>Spermatophyta</taxon>
        <taxon>Magnoliopsida</taxon>
        <taxon>eudicotyledons</taxon>
        <taxon>Gunneridae</taxon>
        <taxon>Pentapetalae</taxon>
        <taxon>asterids</taxon>
        <taxon>lamiids</taxon>
        <taxon>Lamiales</taxon>
        <taxon>Pedaliaceae</taxon>
        <taxon>Sesamum</taxon>
    </lineage>
</organism>
<feature type="binding site" evidence="21">
    <location>
        <position position="784"/>
    </location>
    <ligand>
        <name>Ca(2+)</name>
        <dbReference type="ChEBI" id="CHEBI:29108"/>
        <label>1</label>
    </ligand>
</feature>
<comment type="catalytic activity">
    <reaction evidence="18">
        <text>L-seryl-[protein] + ATP = O-phospho-L-seryl-[protein] + ADP + H(+)</text>
        <dbReference type="Rhea" id="RHEA:17989"/>
        <dbReference type="Rhea" id="RHEA-COMP:9863"/>
        <dbReference type="Rhea" id="RHEA-COMP:11604"/>
        <dbReference type="ChEBI" id="CHEBI:15378"/>
        <dbReference type="ChEBI" id="CHEBI:29999"/>
        <dbReference type="ChEBI" id="CHEBI:30616"/>
        <dbReference type="ChEBI" id="CHEBI:83421"/>
        <dbReference type="ChEBI" id="CHEBI:456216"/>
        <dbReference type="EC" id="2.7.11.25"/>
    </reaction>
</comment>
<dbReference type="AlphaFoldDB" id="A0AAE2BPS4"/>
<evidence type="ECO:0000256" key="20">
    <source>
        <dbReference type="PIRSR" id="PIRSR600823-2"/>
    </source>
</evidence>
<feature type="binding site" evidence="21">
    <location>
        <position position="775"/>
    </location>
    <ligand>
        <name>Ca(2+)</name>
        <dbReference type="ChEBI" id="CHEBI:29108"/>
        <label>1</label>
    </ligand>
</feature>
<evidence type="ECO:0000256" key="22">
    <source>
        <dbReference type="PIRSR" id="PIRSR600823-4"/>
    </source>
</evidence>
<keyword evidence="11 24" id="KW-0067">ATP-binding</keyword>
<dbReference type="InterPro" id="IPR019793">
    <property type="entry name" value="Peroxidases_heam-ligand_BS"/>
</dbReference>
<evidence type="ECO:0000256" key="8">
    <source>
        <dbReference type="ARBA" id="ARBA00022741"/>
    </source>
</evidence>
<evidence type="ECO:0000256" key="15">
    <source>
        <dbReference type="ARBA" id="ARBA00023180"/>
    </source>
</evidence>
<dbReference type="InterPro" id="IPR000823">
    <property type="entry name" value="Peroxidase_pln"/>
</dbReference>
<feature type="binding site" evidence="21">
    <location>
        <position position="962"/>
    </location>
    <ligand>
        <name>Ca(2+)</name>
        <dbReference type="ChEBI" id="CHEBI:29108"/>
        <label>2</label>
    </ligand>
</feature>
<keyword evidence="4" id="KW-0575">Peroxidase</keyword>
<dbReference type="Pfam" id="PF00069">
    <property type="entry name" value="Pkinase"/>
    <property type="match status" value="1"/>
</dbReference>
<evidence type="ECO:0000256" key="24">
    <source>
        <dbReference type="PROSITE-ProRule" id="PRU10141"/>
    </source>
</evidence>
<feature type="disulfide bond" evidence="23">
    <location>
        <begin position="743"/>
        <end position="823"/>
    </location>
</feature>
<evidence type="ECO:0000256" key="12">
    <source>
        <dbReference type="ARBA" id="ARBA00023002"/>
    </source>
</evidence>
<feature type="compositionally biased region" description="Polar residues" evidence="25">
    <location>
        <begin position="209"/>
        <end position="223"/>
    </location>
</feature>
<evidence type="ECO:0000256" key="1">
    <source>
        <dbReference type="ARBA" id="ARBA00000189"/>
    </source>
</evidence>
<dbReference type="FunFam" id="1.10.510.10:FF:000357">
    <property type="entry name" value="Mitogen-activated protein kinase kinase kinase 5"/>
    <property type="match status" value="1"/>
</dbReference>
<dbReference type="PRINTS" id="PR00458">
    <property type="entry name" value="PEROXIDASE"/>
</dbReference>
<dbReference type="PANTHER" id="PTHR48016">
    <property type="entry name" value="MAP KINASE KINASE KINASE SSK2-RELATED-RELATED"/>
    <property type="match status" value="1"/>
</dbReference>
<feature type="disulfide bond" evidence="23">
    <location>
        <begin position="776"/>
        <end position="781"/>
    </location>
</feature>
<feature type="region of interest" description="Disordered" evidence="25">
    <location>
        <begin position="209"/>
        <end position="305"/>
    </location>
</feature>
<evidence type="ECO:0000259" key="26">
    <source>
        <dbReference type="PROSITE" id="PS50011"/>
    </source>
</evidence>
<evidence type="ECO:0000313" key="28">
    <source>
        <dbReference type="EMBL" id="KAK4393332.1"/>
    </source>
</evidence>
<feature type="domain" description="Protein kinase" evidence="26">
    <location>
        <begin position="333"/>
        <end position="594"/>
    </location>
</feature>
<dbReference type="InterPro" id="IPR011009">
    <property type="entry name" value="Kinase-like_dom_sf"/>
</dbReference>
<dbReference type="Proteomes" id="UP001289374">
    <property type="component" value="Unassembled WGS sequence"/>
</dbReference>
<feature type="site" description="Transition state stabilizer" evidence="22">
    <location>
        <position position="770"/>
    </location>
</feature>
<keyword evidence="15" id="KW-0325">Glycoprotein</keyword>
<feature type="domain" description="Plant heme peroxidase family profile" evidence="27">
    <location>
        <begin position="733"/>
        <end position="1034"/>
    </location>
</feature>
<evidence type="ECO:0000256" key="7">
    <source>
        <dbReference type="ARBA" id="ARBA00022723"/>
    </source>
</evidence>
<sequence length="1034" mass="112761">MHWWQGAFTSVTKSHSDDDSVIIGDGATRYSVKTGFFSSRRNRLLTRARKLRQAENDVDGWRSANHLQNLPARSASASVSPSPSPLPLPLPELRVLLQRDPKFASSTSCSVPLPSPDAVQVPRGIEEKEREKDREREMPEAVNGEAVDGGLNGPKSAPTSPYSSPILSPPRVDIYTTLPGVFQNWSAPEMPHSDGNVGLCFSYQIPSERTTSSIDSSPLQSPRVSCHMPASSPPGPTSPLNTRLSSESPLPRWESNGQATVHPLPLPPGAAMSSQPAPISPVGSKSDLPGVCTPSQSSPISSFAAKPEFPGASIPSQPYPLSPGGSKHAKSQWQKGKLIGRGTFGSVYVASNRETGALCAMKEVEILPDDSKSAECMRQLEQEIKVLSHLKHPNIVQYYGSEIVGDKFYIYLEYVHPGSISKFINDHCGAITESVVRNFTRHILSGWVYLHSKKTIHRDIKGANLLVDAYGVVKLADFGMAKHLNGQTANLSLKGSPYWMAPELLQSAMQTDGNCDIALAVDIWSLGCTIIEMMNGKPPWSEYEGAAALFKVLKETPPIPETLSAEGKDFLQCCFRRNPADRPTASKLLDHPFMSHSHQSDAPHSFKERRFTDNMQFLSERPRHKLDQLPEPFDTQIKKGKLSNNESSQGSRLQTFHLAASVLPSPRSILEALPPFPHQDQNINQIKNLGKLNEIIGIEMGEATIVSGGVRTLLLLLIIVQIAYYLITFSSSQLDFKFYDNTCPNLAKIVRSGVLSAIVNETRIAASLLRLHFHDCFVDGCEGSILLDDSSNFTGEKNAFPNRNSARGFEVIDAIKENVEKACPSTVSCADILTLAARDAVFLTGGPFWPVALGRRDGLTANETAANTDLPSPFEPLENITAKFVAKGLDLKDMVVLSGGHTIGFAQCFTFKPRLFNFDGAGNPDPILDQSLLGSLRSVCPNQDDSDTNLVALDAATSSRFDNSYFRSLVNNSGILQSDQDLMGDNQTAALVFSYSKFPFLFSKDFGKAMAKMSCIGVLTGQDGEIRKNCRVAN</sequence>
<keyword evidence="14 23" id="KW-1015">Disulfide bond</keyword>
<evidence type="ECO:0000256" key="3">
    <source>
        <dbReference type="ARBA" id="ARBA00006873"/>
    </source>
</evidence>
<evidence type="ECO:0000256" key="14">
    <source>
        <dbReference type="ARBA" id="ARBA00023157"/>
    </source>
</evidence>
<dbReference type="PROSITE" id="PS50011">
    <property type="entry name" value="PROTEIN_KINASE_DOM"/>
    <property type="match status" value="1"/>
</dbReference>
<dbReference type="SUPFAM" id="SSF56112">
    <property type="entry name" value="Protein kinase-like (PK-like)"/>
    <property type="match status" value="1"/>
</dbReference>
<keyword evidence="13 21" id="KW-0408">Iron</keyword>
<dbReference type="SUPFAM" id="SSF48113">
    <property type="entry name" value="Heme-dependent peroxidases"/>
    <property type="match status" value="1"/>
</dbReference>
<comment type="similarity">
    <text evidence="3">Belongs to the peroxidase family. Ascorbate peroxidase subfamily.</text>
</comment>
<dbReference type="InterPro" id="IPR000719">
    <property type="entry name" value="Prot_kinase_dom"/>
</dbReference>
<feature type="binding site" evidence="21">
    <location>
        <position position="778"/>
    </location>
    <ligand>
        <name>Ca(2+)</name>
        <dbReference type="ChEBI" id="CHEBI:29108"/>
        <label>1</label>
    </ligand>
</feature>
<evidence type="ECO:0000256" key="23">
    <source>
        <dbReference type="PIRSR" id="PIRSR600823-5"/>
    </source>
</evidence>
<protein>
    <submittedName>
        <fullName evidence="28">Mitogen-activated protein kinase kinase kinase</fullName>
    </submittedName>
</protein>
<feature type="binding site" evidence="24">
    <location>
        <position position="362"/>
    </location>
    <ligand>
        <name>ATP</name>
        <dbReference type="ChEBI" id="CHEBI:30616"/>
    </ligand>
</feature>
<evidence type="ECO:0000256" key="13">
    <source>
        <dbReference type="ARBA" id="ARBA00023004"/>
    </source>
</evidence>
<dbReference type="PROSITE" id="PS50873">
    <property type="entry name" value="PEROXIDASE_4"/>
    <property type="match status" value="1"/>
</dbReference>
<feature type="binding site" evidence="21">
    <location>
        <position position="780"/>
    </location>
    <ligand>
        <name>Ca(2+)</name>
        <dbReference type="ChEBI" id="CHEBI:29108"/>
        <label>1</label>
    </ligand>
</feature>
<dbReference type="GO" id="GO:0046872">
    <property type="term" value="F:metal ion binding"/>
    <property type="evidence" value="ECO:0007669"/>
    <property type="project" value="UniProtKB-KW"/>
</dbReference>
<evidence type="ECO:0000256" key="10">
    <source>
        <dbReference type="ARBA" id="ARBA00022837"/>
    </source>
</evidence>
<dbReference type="GO" id="GO:0140825">
    <property type="term" value="F:lactoperoxidase activity"/>
    <property type="evidence" value="ECO:0007669"/>
    <property type="project" value="UniProtKB-EC"/>
</dbReference>
<evidence type="ECO:0000256" key="2">
    <source>
        <dbReference type="ARBA" id="ARBA00006529"/>
    </source>
</evidence>
<accession>A0AAE2BPS4</accession>
<evidence type="ECO:0000256" key="21">
    <source>
        <dbReference type="PIRSR" id="PIRSR600823-3"/>
    </source>
</evidence>
<dbReference type="FunFam" id="1.10.420.10:FF:000001">
    <property type="entry name" value="Peroxidase"/>
    <property type="match status" value="1"/>
</dbReference>
<feature type="compositionally biased region" description="Basic and acidic residues" evidence="25">
    <location>
        <begin position="124"/>
        <end position="139"/>
    </location>
</feature>
<comment type="caution">
    <text evidence="28">The sequence shown here is derived from an EMBL/GenBank/DDBJ whole genome shotgun (WGS) entry which is preliminary data.</text>
</comment>
<feature type="region of interest" description="Disordered" evidence="25">
    <location>
        <begin position="104"/>
        <end position="167"/>
    </location>
</feature>
<feature type="binding site" evidence="21">
    <location>
        <position position="902"/>
    </location>
    <ligand>
        <name>Ca(2+)</name>
        <dbReference type="ChEBI" id="CHEBI:29108"/>
        <label>2</label>
    </ligand>
</feature>
<keyword evidence="10 21" id="KW-0106">Calcium</keyword>
<dbReference type="Pfam" id="PF00141">
    <property type="entry name" value="peroxidase"/>
    <property type="match status" value="1"/>
</dbReference>
<evidence type="ECO:0000256" key="5">
    <source>
        <dbReference type="ARBA" id="ARBA00022617"/>
    </source>
</evidence>
<dbReference type="GO" id="GO:0042744">
    <property type="term" value="P:hydrogen peroxide catabolic process"/>
    <property type="evidence" value="ECO:0007669"/>
    <property type="project" value="UniProtKB-KW"/>
</dbReference>
<comment type="catalytic activity">
    <reaction evidence="1">
        <text>2 a phenolic donor + H2O2 = 2 a phenolic radical donor + 2 H2O</text>
        <dbReference type="Rhea" id="RHEA:56136"/>
        <dbReference type="ChEBI" id="CHEBI:15377"/>
        <dbReference type="ChEBI" id="CHEBI:16240"/>
        <dbReference type="ChEBI" id="CHEBI:139520"/>
        <dbReference type="ChEBI" id="CHEBI:139521"/>
        <dbReference type="EC" id="1.11.1.7"/>
    </reaction>
</comment>
<evidence type="ECO:0000256" key="17">
    <source>
        <dbReference type="ARBA" id="ARBA00047559"/>
    </source>
</evidence>
<evidence type="ECO:0000256" key="19">
    <source>
        <dbReference type="PIRSR" id="PIRSR600823-1"/>
    </source>
</evidence>
<dbReference type="GO" id="GO:0006979">
    <property type="term" value="P:response to oxidative stress"/>
    <property type="evidence" value="ECO:0007669"/>
    <property type="project" value="InterPro"/>
</dbReference>
<dbReference type="InterPro" id="IPR010255">
    <property type="entry name" value="Haem_peroxidase_sf"/>
</dbReference>
<proteinExistence type="inferred from homology"/>
<comment type="similarity">
    <text evidence="2">Belongs to the protein kinase superfamily. STE Ser/Thr protein kinase family. MAP kinase kinase kinase subfamily.</text>
</comment>
<feature type="binding site" description="axial binding residue" evidence="21">
    <location>
        <position position="901"/>
    </location>
    <ligand>
        <name>heme b</name>
        <dbReference type="ChEBI" id="CHEBI:60344"/>
    </ligand>
    <ligandPart>
        <name>Fe</name>
        <dbReference type="ChEBI" id="CHEBI:18248"/>
    </ligandPart>
</feature>
<keyword evidence="6" id="KW-0808">Transferase</keyword>
<keyword evidence="12" id="KW-0560">Oxidoreductase</keyword>
<dbReference type="InterPro" id="IPR050538">
    <property type="entry name" value="MAP_kinase_kinase_kinase"/>
</dbReference>
<dbReference type="PROSITE" id="PS00436">
    <property type="entry name" value="PEROXIDASE_2"/>
    <property type="match status" value="1"/>
</dbReference>
<dbReference type="GO" id="GO:0020037">
    <property type="term" value="F:heme binding"/>
    <property type="evidence" value="ECO:0007669"/>
    <property type="project" value="InterPro"/>
</dbReference>